<dbReference type="GeneID" id="87812487"/>
<name>A0AAF0YG83_9TREE</name>
<keyword evidence="3" id="KW-1185">Reference proteome</keyword>
<dbReference type="Pfam" id="PF12929">
    <property type="entry name" value="Mid1"/>
    <property type="match status" value="1"/>
</dbReference>
<feature type="region of interest" description="Disordered" evidence="1">
    <location>
        <begin position="1"/>
        <end position="29"/>
    </location>
</feature>
<feature type="compositionally biased region" description="Polar residues" evidence="1">
    <location>
        <begin position="1"/>
        <end position="14"/>
    </location>
</feature>
<reference evidence="2" key="1">
    <citation type="submission" date="2023-10" db="EMBL/GenBank/DDBJ databases">
        <authorList>
            <person name="Noh H."/>
        </authorList>
    </citation>
    <scope>NUCLEOTIDE SEQUENCE</scope>
    <source>
        <strain evidence="2">DUCC4014</strain>
    </source>
</reference>
<dbReference type="Proteomes" id="UP000827549">
    <property type="component" value="Chromosome 7"/>
</dbReference>
<dbReference type="GO" id="GO:0005262">
    <property type="term" value="F:calcium channel activity"/>
    <property type="evidence" value="ECO:0007669"/>
    <property type="project" value="InterPro"/>
</dbReference>
<dbReference type="PANTHER" id="PTHR39142">
    <property type="entry name" value="MID1P"/>
    <property type="match status" value="1"/>
</dbReference>
<dbReference type="AlphaFoldDB" id="A0AAF0YG83"/>
<organism evidence="2 3">
    <name type="scientific">Vanrija pseudolonga</name>
    <dbReference type="NCBI Taxonomy" id="143232"/>
    <lineage>
        <taxon>Eukaryota</taxon>
        <taxon>Fungi</taxon>
        <taxon>Dikarya</taxon>
        <taxon>Basidiomycota</taxon>
        <taxon>Agaricomycotina</taxon>
        <taxon>Tremellomycetes</taxon>
        <taxon>Trichosporonales</taxon>
        <taxon>Trichosporonaceae</taxon>
        <taxon>Vanrija</taxon>
    </lineage>
</organism>
<dbReference type="RefSeq" id="XP_062631863.1">
    <property type="nucleotide sequence ID" value="XM_062775879.1"/>
</dbReference>
<gene>
    <name evidence="2" type="primary">MID1</name>
    <name evidence="2" type="ORF">LOC62_07G009324</name>
</gene>
<evidence type="ECO:0000256" key="1">
    <source>
        <dbReference type="SAM" id="MobiDB-lite"/>
    </source>
</evidence>
<proteinExistence type="predicted"/>
<evidence type="ECO:0000313" key="2">
    <source>
        <dbReference type="EMBL" id="WOO85837.1"/>
    </source>
</evidence>
<dbReference type="GO" id="GO:0098703">
    <property type="term" value="P:calcium ion import across plasma membrane"/>
    <property type="evidence" value="ECO:0007669"/>
    <property type="project" value="InterPro"/>
</dbReference>
<accession>A0AAF0YG83</accession>
<dbReference type="EMBL" id="CP086720">
    <property type="protein sequence ID" value="WOO85837.1"/>
    <property type="molecule type" value="Genomic_DNA"/>
</dbReference>
<protein>
    <submittedName>
        <fullName evidence="2">Stretch-activated cation channel MID1</fullName>
    </submittedName>
</protein>
<evidence type="ECO:0000313" key="3">
    <source>
        <dbReference type="Proteomes" id="UP000827549"/>
    </source>
</evidence>
<sequence>MAIMALSSSSSKQATMEAGPSSKRASVSPRIPVASSLLRTVGLVALLLAVLAPEAAAQESSSQSETQSTHSSATASESGSHSQSGSSASHASTASSAVAPAPTPTGSAPAAAPTLNVTELHSNFTLPPLNRTHPAVVVQFPQGLNALSVVFNIASLGSNTSELPRVFVSTGSEDGGAGYDYVIDKAKDDPASGGTWLGDWNRRDGDHDAWEISWDQGFGNWTYGLDFHTQKFDPNAPSVKPSILIGRGIQDDITLSPSAISDGNVEVFVLVSDTYDNSTGIPGMSAETPLLGDTTQSSVLLFSPVLLHESIAEPLFPNYSLPKAEVDLPQWDEADTVTKNTRFVILPTTLSPVSVGLGNSIAAIDKVVRDHNLTVLNATSSGTQWMNVENSDGFRYWGFFQGLQPETNYTAWMVEQDTFIKSEPSWFATKEATFACPIVLPNAMCPGIGYASPVAPLNASGDALSAIPDAFAQVLEENLQGFEVSLMSMACGRDRYSWSSTCLDCYMAYRDWLCRIVVPQCASNNPPDFVDADPNGPDSPFVVPRTNSSRRNPDPFPAYATDYNELQPCISTCTAVDRTCPPSLQFYCPHRNFNANESYAYIGKNNMKNDGVGANGWPATDTWGNRWCNA</sequence>
<dbReference type="InterPro" id="IPR024338">
    <property type="entry name" value="MID1/Yam8"/>
</dbReference>
<feature type="region of interest" description="Disordered" evidence="1">
    <location>
        <begin position="58"/>
        <end position="111"/>
    </location>
</feature>
<dbReference type="PANTHER" id="PTHR39142:SF1">
    <property type="entry name" value="AEL197CP"/>
    <property type="match status" value="1"/>
</dbReference>